<dbReference type="EC" id="4.2.1.10" evidence="6 8"/>
<organism evidence="9 10">
    <name type="scientific">Nitrosospira briensis</name>
    <dbReference type="NCBI Taxonomy" id="35799"/>
    <lineage>
        <taxon>Bacteria</taxon>
        <taxon>Pseudomonadati</taxon>
        <taxon>Pseudomonadota</taxon>
        <taxon>Betaproteobacteria</taxon>
        <taxon>Nitrosomonadales</taxon>
        <taxon>Nitrosomonadaceae</taxon>
        <taxon>Nitrosospira</taxon>
    </lineage>
</organism>
<sequence>MTTWYRLYRQTLNSTQCSLFSPITINNWTFGLDSVKLAPMKIDVTHTGKILVLHGPNLNLLGTREPETYGRTTLAEINDNLTDLAHNDGIKLTHFQSNGESELIERIQRAIGENVQFIIINPAAYTHTSIALRDALAATGIPFIEVHLSNIFARESFRQKSYFSDLARGVICGLGAKGYELALEYALAALSGGSSQNSENTGVTAK</sequence>
<dbReference type="PANTHER" id="PTHR21272:SF3">
    <property type="entry name" value="CATABOLIC 3-DEHYDROQUINASE"/>
    <property type="match status" value="1"/>
</dbReference>
<comment type="similarity">
    <text evidence="4 8">Belongs to the type-II 3-dehydroquinase family.</text>
</comment>
<feature type="active site" description="Proton donor" evidence="8">
    <location>
        <position position="147"/>
    </location>
</feature>
<keyword evidence="8" id="KW-0057">Aromatic amino acid biosynthesis</keyword>
<dbReference type="PROSITE" id="PS01029">
    <property type="entry name" value="DEHYDROQUINASE_II"/>
    <property type="match status" value="1"/>
</dbReference>
<dbReference type="CDD" id="cd00466">
    <property type="entry name" value="DHQase_II"/>
    <property type="match status" value="1"/>
</dbReference>
<feature type="binding site" evidence="8">
    <location>
        <position position="127"/>
    </location>
    <ligand>
        <name>substrate</name>
    </ligand>
</feature>
<feature type="binding site" evidence="8">
    <location>
        <position position="134"/>
    </location>
    <ligand>
        <name>substrate</name>
    </ligand>
</feature>
<dbReference type="InterPro" id="IPR018509">
    <property type="entry name" value="DHquinase_II_CS"/>
</dbReference>
<evidence type="ECO:0000313" key="9">
    <source>
        <dbReference type="EMBL" id="SFO12076.1"/>
    </source>
</evidence>
<dbReference type="UniPathway" id="UPA00053">
    <property type="reaction ID" value="UER00086"/>
</dbReference>
<dbReference type="InterPro" id="IPR036441">
    <property type="entry name" value="DHquinase_II_sf"/>
</dbReference>
<evidence type="ECO:0000256" key="5">
    <source>
        <dbReference type="ARBA" id="ARBA00011193"/>
    </source>
</evidence>
<evidence type="ECO:0000256" key="4">
    <source>
        <dbReference type="ARBA" id="ARBA00011037"/>
    </source>
</evidence>
<dbReference type="Pfam" id="PF01220">
    <property type="entry name" value="DHquinase_II"/>
    <property type="match status" value="1"/>
</dbReference>
<dbReference type="NCBIfam" id="NF003806">
    <property type="entry name" value="PRK05395.1-3"/>
    <property type="match status" value="1"/>
</dbReference>
<comment type="function">
    <text evidence="2 8">Catalyzes a trans-dehydration via an enolate intermediate.</text>
</comment>
<feature type="site" description="Transition state stabilizer" evidence="8">
    <location>
        <position position="64"/>
    </location>
</feature>
<evidence type="ECO:0000256" key="1">
    <source>
        <dbReference type="ARBA" id="ARBA00001864"/>
    </source>
</evidence>
<keyword evidence="8" id="KW-0028">Amino-acid biosynthesis</keyword>
<reference evidence="10" key="1">
    <citation type="submission" date="2016-10" db="EMBL/GenBank/DDBJ databases">
        <authorList>
            <person name="Varghese N."/>
        </authorList>
    </citation>
    <scope>NUCLEOTIDE SEQUENCE [LARGE SCALE GENOMIC DNA]</scope>
    <source>
        <strain evidence="10">Nsp8</strain>
    </source>
</reference>
<dbReference type="SUPFAM" id="SSF52304">
    <property type="entry name" value="Type II 3-dehydroquinate dehydratase"/>
    <property type="match status" value="1"/>
</dbReference>
<protein>
    <recommendedName>
        <fullName evidence="6 8">3-dehydroquinate dehydratase</fullName>
        <shortName evidence="8">3-dehydroquinase</shortName>
        <ecNumber evidence="6 8">4.2.1.10</ecNumber>
    </recommendedName>
    <alternativeName>
        <fullName evidence="8">Type II DHQase</fullName>
    </alternativeName>
</protein>
<dbReference type="GO" id="GO:0008652">
    <property type="term" value="P:amino acid biosynthetic process"/>
    <property type="evidence" value="ECO:0007669"/>
    <property type="project" value="UniProtKB-KW"/>
</dbReference>
<evidence type="ECO:0000256" key="8">
    <source>
        <dbReference type="HAMAP-Rule" id="MF_00169"/>
    </source>
</evidence>
<dbReference type="HAMAP" id="MF_00169">
    <property type="entry name" value="AroQ"/>
    <property type="match status" value="1"/>
</dbReference>
<feature type="binding site" evidence="8">
    <location>
        <begin position="148"/>
        <end position="149"/>
    </location>
    <ligand>
        <name>substrate</name>
    </ligand>
</feature>
<dbReference type="NCBIfam" id="NF003805">
    <property type="entry name" value="PRK05395.1-2"/>
    <property type="match status" value="1"/>
</dbReference>
<comment type="catalytic activity">
    <reaction evidence="1 8">
        <text>3-dehydroquinate = 3-dehydroshikimate + H2O</text>
        <dbReference type="Rhea" id="RHEA:21096"/>
        <dbReference type="ChEBI" id="CHEBI:15377"/>
        <dbReference type="ChEBI" id="CHEBI:16630"/>
        <dbReference type="ChEBI" id="CHEBI:32364"/>
        <dbReference type="EC" id="4.2.1.10"/>
    </reaction>
</comment>
<evidence type="ECO:0000256" key="3">
    <source>
        <dbReference type="ARBA" id="ARBA00004902"/>
    </source>
</evidence>
<comment type="pathway">
    <text evidence="3 8">Metabolic intermediate biosynthesis; chorismate biosynthesis; chorismate from D-erythrose 4-phosphate and phosphoenolpyruvate: step 3/7.</text>
</comment>
<dbReference type="PANTHER" id="PTHR21272">
    <property type="entry name" value="CATABOLIC 3-DEHYDROQUINASE"/>
    <property type="match status" value="1"/>
</dbReference>
<keyword evidence="10" id="KW-1185">Reference proteome</keyword>
<proteinExistence type="inferred from homology"/>
<evidence type="ECO:0000313" key="10">
    <source>
        <dbReference type="Proteomes" id="UP000183107"/>
    </source>
</evidence>
<feature type="binding site" evidence="8">
    <location>
        <position position="158"/>
    </location>
    <ligand>
        <name>substrate</name>
    </ligand>
</feature>
<keyword evidence="7 8" id="KW-0456">Lyase</keyword>
<accession>A0A1I5EL54</accession>
<feature type="binding site" evidence="8">
    <location>
        <position position="121"/>
    </location>
    <ligand>
        <name>substrate</name>
    </ligand>
</feature>
<dbReference type="GO" id="GO:0009073">
    <property type="term" value="P:aromatic amino acid family biosynthetic process"/>
    <property type="evidence" value="ECO:0007669"/>
    <property type="project" value="UniProtKB-KW"/>
</dbReference>
<evidence type="ECO:0000256" key="7">
    <source>
        <dbReference type="ARBA" id="ARBA00023239"/>
    </source>
</evidence>
<feature type="active site" description="Proton acceptor" evidence="8">
    <location>
        <position position="69"/>
    </location>
</feature>
<evidence type="ECO:0000256" key="2">
    <source>
        <dbReference type="ARBA" id="ARBA00003924"/>
    </source>
</evidence>
<evidence type="ECO:0000256" key="6">
    <source>
        <dbReference type="ARBA" id="ARBA00012060"/>
    </source>
</evidence>
<name>A0A1I5EL54_9PROT</name>
<gene>
    <name evidence="8" type="primary">aroQ</name>
    <name evidence="9" type="ORF">SAMN05216386_2664</name>
</gene>
<dbReference type="GO" id="GO:0003855">
    <property type="term" value="F:3-dehydroquinate dehydratase activity"/>
    <property type="evidence" value="ECO:0007669"/>
    <property type="project" value="UniProtKB-UniRule"/>
</dbReference>
<dbReference type="NCBIfam" id="NF003807">
    <property type="entry name" value="PRK05395.1-4"/>
    <property type="match status" value="1"/>
</dbReference>
<dbReference type="GO" id="GO:0019631">
    <property type="term" value="P:quinate catabolic process"/>
    <property type="evidence" value="ECO:0007669"/>
    <property type="project" value="TreeGrafter"/>
</dbReference>
<dbReference type="NCBIfam" id="NF003804">
    <property type="entry name" value="PRK05395.1-1"/>
    <property type="match status" value="1"/>
</dbReference>
<comment type="subunit">
    <text evidence="5 8">Homododecamer.</text>
</comment>
<dbReference type="NCBIfam" id="TIGR01088">
    <property type="entry name" value="aroQ"/>
    <property type="match status" value="1"/>
</dbReference>
<dbReference type="EMBL" id="FOVJ01000008">
    <property type="protein sequence ID" value="SFO12076.1"/>
    <property type="molecule type" value="Genomic_DNA"/>
</dbReference>
<dbReference type="InterPro" id="IPR001874">
    <property type="entry name" value="DHquinase_II"/>
</dbReference>
<dbReference type="AlphaFoldDB" id="A0A1I5EL54"/>
<dbReference type="GO" id="GO:0009423">
    <property type="term" value="P:chorismate biosynthetic process"/>
    <property type="evidence" value="ECO:0007669"/>
    <property type="project" value="UniProtKB-UniRule"/>
</dbReference>
<dbReference type="Proteomes" id="UP000183107">
    <property type="component" value="Unassembled WGS sequence"/>
</dbReference>
<dbReference type="Gene3D" id="3.40.50.9100">
    <property type="entry name" value="Dehydroquinase, class II"/>
    <property type="match status" value="1"/>
</dbReference>